<organism evidence="2 3">
    <name type="scientific">Asparagus officinalis</name>
    <name type="common">Garden asparagus</name>
    <dbReference type="NCBI Taxonomy" id="4686"/>
    <lineage>
        <taxon>Eukaryota</taxon>
        <taxon>Viridiplantae</taxon>
        <taxon>Streptophyta</taxon>
        <taxon>Embryophyta</taxon>
        <taxon>Tracheophyta</taxon>
        <taxon>Spermatophyta</taxon>
        <taxon>Magnoliopsida</taxon>
        <taxon>Liliopsida</taxon>
        <taxon>Asparagales</taxon>
        <taxon>Asparagaceae</taxon>
        <taxon>Asparagoideae</taxon>
        <taxon>Asparagus</taxon>
    </lineage>
</organism>
<dbReference type="AlphaFoldDB" id="A0A5P1ER38"/>
<accession>A0A5P1ER38</accession>
<reference evidence="3" key="1">
    <citation type="journal article" date="2017" name="Nat. Commun.">
        <title>The asparagus genome sheds light on the origin and evolution of a young Y chromosome.</title>
        <authorList>
            <person name="Harkess A."/>
            <person name="Zhou J."/>
            <person name="Xu C."/>
            <person name="Bowers J.E."/>
            <person name="Van der Hulst R."/>
            <person name="Ayyampalayam S."/>
            <person name="Mercati F."/>
            <person name="Riccardi P."/>
            <person name="McKain M.R."/>
            <person name="Kakrana A."/>
            <person name="Tang H."/>
            <person name="Ray J."/>
            <person name="Groenendijk J."/>
            <person name="Arikit S."/>
            <person name="Mathioni S.M."/>
            <person name="Nakano M."/>
            <person name="Shan H."/>
            <person name="Telgmann-Rauber A."/>
            <person name="Kanno A."/>
            <person name="Yue Z."/>
            <person name="Chen H."/>
            <person name="Li W."/>
            <person name="Chen Y."/>
            <person name="Xu X."/>
            <person name="Zhang Y."/>
            <person name="Luo S."/>
            <person name="Chen H."/>
            <person name="Gao J."/>
            <person name="Mao Z."/>
            <person name="Pires J.C."/>
            <person name="Luo M."/>
            <person name="Kudrna D."/>
            <person name="Wing R.A."/>
            <person name="Meyers B.C."/>
            <person name="Yi K."/>
            <person name="Kong H."/>
            <person name="Lavrijsen P."/>
            <person name="Sunseri F."/>
            <person name="Falavigna A."/>
            <person name="Ye Y."/>
            <person name="Leebens-Mack J.H."/>
            <person name="Chen G."/>
        </authorList>
    </citation>
    <scope>NUCLEOTIDE SEQUENCE [LARGE SCALE GENOMIC DNA]</scope>
    <source>
        <strain evidence="3">cv. DH0086</strain>
    </source>
</reference>
<evidence type="ECO:0000256" key="1">
    <source>
        <dbReference type="SAM" id="MobiDB-lite"/>
    </source>
</evidence>
<keyword evidence="3" id="KW-1185">Reference proteome</keyword>
<protein>
    <submittedName>
        <fullName evidence="2">Uncharacterized protein</fullName>
    </submittedName>
</protein>
<evidence type="ECO:0000313" key="3">
    <source>
        <dbReference type="Proteomes" id="UP000243459"/>
    </source>
</evidence>
<feature type="compositionally biased region" description="Basic and acidic residues" evidence="1">
    <location>
        <begin position="112"/>
        <end position="126"/>
    </location>
</feature>
<name>A0A5P1ER38_ASPOF</name>
<feature type="region of interest" description="Disordered" evidence="1">
    <location>
        <begin position="359"/>
        <end position="387"/>
    </location>
</feature>
<dbReference type="Gramene" id="ONK67031">
    <property type="protein sequence ID" value="ONK67031"/>
    <property type="gene ID" value="A4U43_C06F14820"/>
</dbReference>
<gene>
    <name evidence="2" type="ORF">A4U43_C06F14820</name>
</gene>
<dbReference type="Proteomes" id="UP000243459">
    <property type="component" value="Chromosome 6"/>
</dbReference>
<feature type="region of interest" description="Disordered" evidence="1">
    <location>
        <begin position="112"/>
        <end position="196"/>
    </location>
</feature>
<proteinExistence type="predicted"/>
<sequence length="387" mass="43499">MPLEVLYPVIQLAYKKELSLLPVMVANIHRILRQISSTFTQKEDAPSAKIPLSKVELPYIYLMAWFVLHRPNMMSVPSTVDRSVPLLQLFENDRWEGRGFLDIKKQLQSKTRRIDEEGKKTFHSADEASGGDLEDYEDCSERGTAADKDEEFRPFSQARPSIVVPTARRKRLAHKPHADSRVSEMDLSGDDPASDGGNIYPIDHPLDHSELRLMLFHLYVGERGDSEMSPDSAPHDCVFSGEPDSPHPVEKPVEAADVRETINVGPDSANPGTSTIDNVPFRWHTKELNDSEFVHFLIVSMLLALLDKLQEANVDLGNREANTPIRDFSTDDFDEEGLLVDTPMLHFMYGSPQINDHMPEDMVPESTLPKNPEDGPSEGAFVETDPV</sequence>
<dbReference type="EMBL" id="CM007386">
    <property type="protein sequence ID" value="ONK67031.1"/>
    <property type="molecule type" value="Genomic_DNA"/>
</dbReference>
<evidence type="ECO:0000313" key="2">
    <source>
        <dbReference type="EMBL" id="ONK67031.1"/>
    </source>
</evidence>
<feature type="compositionally biased region" description="Basic and acidic residues" evidence="1">
    <location>
        <begin position="139"/>
        <end position="153"/>
    </location>
</feature>